<feature type="transmembrane region" description="Helical" evidence="1">
    <location>
        <begin position="101"/>
        <end position="121"/>
    </location>
</feature>
<dbReference type="PANTHER" id="PTHR35337:SF1">
    <property type="entry name" value="SLR1478 PROTEIN"/>
    <property type="match status" value="1"/>
</dbReference>
<reference evidence="3" key="1">
    <citation type="journal article" date="2019" name="Int. J. Syst. Evol. Microbiol.">
        <title>The Global Catalogue of Microorganisms (GCM) 10K type strain sequencing project: providing services to taxonomists for standard genome sequencing and annotation.</title>
        <authorList>
            <consortium name="The Broad Institute Genomics Platform"/>
            <consortium name="The Broad Institute Genome Sequencing Center for Infectious Disease"/>
            <person name="Wu L."/>
            <person name="Ma J."/>
        </authorList>
    </citation>
    <scope>NUCLEOTIDE SEQUENCE [LARGE SCALE GENOMIC DNA]</scope>
    <source>
        <strain evidence="3">NCAIM B.02333</strain>
    </source>
</reference>
<protein>
    <submittedName>
        <fullName evidence="2">Stage II sporulation protein M</fullName>
    </submittedName>
</protein>
<evidence type="ECO:0000313" key="2">
    <source>
        <dbReference type="EMBL" id="MFC3687786.1"/>
    </source>
</evidence>
<feature type="transmembrane region" description="Helical" evidence="1">
    <location>
        <begin position="255"/>
        <end position="277"/>
    </location>
</feature>
<dbReference type="EMBL" id="JBHRWW010000003">
    <property type="protein sequence ID" value="MFC3687786.1"/>
    <property type="molecule type" value="Genomic_DNA"/>
</dbReference>
<gene>
    <name evidence="2" type="ORF">ACFOLH_05455</name>
</gene>
<feature type="transmembrane region" description="Helical" evidence="1">
    <location>
        <begin position="165"/>
        <end position="186"/>
    </location>
</feature>
<dbReference type="InterPro" id="IPR002798">
    <property type="entry name" value="SpoIIM-like"/>
</dbReference>
<evidence type="ECO:0000313" key="3">
    <source>
        <dbReference type="Proteomes" id="UP001595685"/>
    </source>
</evidence>
<organism evidence="2 3">
    <name type="scientific">Aquipuribacter hungaricus</name>
    <dbReference type="NCBI Taxonomy" id="545624"/>
    <lineage>
        <taxon>Bacteria</taxon>
        <taxon>Bacillati</taxon>
        <taxon>Actinomycetota</taxon>
        <taxon>Actinomycetes</taxon>
        <taxon>Micrococcales</taxon>
        <taxon>Intrasporangiaceae</taxon>
        <taxon>Aquipuribacter</taxon>
    </lineage>
</organism>
<dbReference type="Proteomes" id="UP001595685">
    <property type="component" value="Unassembled WGS sequence"/>
</dbReference>
<keyword evidence="1" id="KW-0472">Membrane</keyword>
<proteinExistence type="predicted"/>
<dbReference type="PANTHER" id="PTHR35337">
    <property type="entry name" value="SLR1478 PROTEIN"/>
    <property type="match status" value="1"/>
</dbReference>
<comment type="caution">
    <text evidence="2">The sequence shown here is derived from an EMBL/GenBank/DDBJ whole genome shotgun (WGS) entry which is preliminary data.</text>
</comment>
<dbReference type="Pfam" id="PF01944">
    <property type="entry name" value="SpoIIM"/>
    <property type="match status" value="1"/>
</dbReference>
<sequence>MDVDAFVTAHSGEWARLEALLRRRRLGAEEADELVSLYQRVSTHLSVVRSSAPDPSLVARLSTLVNRARQAVAGSREPVWRDVARFFAVEFPAALYRAGRLTVAVAVAFLLIAGATGAWVAGDPQVQASLASDAQVRQLCEVDFEAYYSESPAASFAGQVWTNNAWIAAQSIAFGITGVFPVFVFVQNAIGVGSTGGLMASCGRLDLFFGLITPHGLLELTAVFVALAAGLRLFWAWIDPGPRPRLEALAQEGRAMVGIAAGLVVVLLVSGVVEAYVTPSPLPTWARITVGAVVWGLFVLYVVVPGGRAVRAGETGDVRRELRGDRDLVAG</sequence>
<keyword evidence="1" id="KW-1133">Transmembrane helix</keyword>
<accession>A0ABV7WFD6</accession>
<feature type="transmembrane region" description="Helical" evidence="1">
    <location>
        <begin position="284"/>
        <end position="304"/>
    </location>
</feature>
<keyword evidence="1" id="KW-0812">Transmembrane</keyword>
<name>A0ABV7WFD6_9MICO</name>
<evidence type="ECO:0000256" key="1">
    <source>
        <dbReference type="SAM" id="Phobius"/>
    </source>
</evidence>
<feature type="transmembrane region" description="Helical" evidence="1">
    <location>
        <begin position="207"/>
        <end position="235"/>
    </location>
</feature>
<dbReference type="RefSeq" id="WP_340294846.1">
    <property type="nucleotide sequence ID" value="NZ_JBBEOI010000186.1"/>
</dbReference>
<keyword evidence="3" id="KW-1185">Reference proteome</keyword>